<name>A0A2J6PQ39_9HELO</name>
<accession>A0A2J6PQ39</accession>
<protein>
    <submittedName>
        <fullName evidence="3">Uncharacterized protein</fullName>
    </submittedName>
</protein>
<dbReference type="SUPFAM" id="SSF48371">
    <property type="entry name" value="ARM repeat"/>
    <property type="match status" value="1"/>
</dbReference>
<comment type="similarity">
    <text evidence="1">Belongs to the TTI2 family.</text>
</comment>
<evidence type="ECO:0000256" key="2">
    <source>
        <dbReference type="SAM" id="MobiDB-lite"/>
    </source>
</evidence>
<dbReference type="EMBL" id="KZ613508">
    <property type="protein sequence ID" value="PMD16131.1"/>
    <property type="molecule type" value="Genomic_DNA"/>
</dbReference>
<dbReference type="OrthoDB" id="6417021at2759"/>
<dbReference type="STRING" id="1745343.A0A2J6PQ39"/>
<feature type="region of interest" description="Disordered" evidence="2">
    <location>
        <begin position="208"/>
        <end position="230"/>
    </location>
</feature>
<dbReference type="GO" id="GO:0005634">
    <property type="term" value="C:nucleus"/>
    <property type="evidence" value="ECO:0007669"/>
    <property type="project" value="TreeGrafter"/>
</dbReference>
<proteinExistence type="inferred from homology"/>
<dbReference type="Proteomes" id="UP000235672">
    <property type="component" value="Unassembled WGS sequence"/>
</dbReference>
<dbReference type="InterPro" id="IPR011989">
    <property type="entry name" value="ARM-like"/>
</dbReference>
<gene>
    <name evidence="3" type="ORF">NA56DRAFT_608067</name>
</gene>
<evidence type="ECO:0000313" key="3">
    <source>
        <dbReference type="EMBL" id="PMD16131.1"/>
    </source>
</evidence>
<dbReference type="Gene3D" id="1.25.10.10">
    <property type="entry name" value="Leucine-rich Repeat Variant"/>
    <property type="match status" value="1"/>
</dbReference>
<dbReference type="Pfam" id="PF10521">
    <property type="entry name" value="Tti2"/>
    <property type="match status" value="1"/>
</dbReference>
<keyword evidence="4" id="KW-1185">Reference proteome</keyword>
<dbReference type="GO" id="GO:0110078">
    <property type="term" value="C:TTT Hsp90 cochaperone complex"/>
    <property type="evidence" value="ECO:0007669"/>
    <property type="project" value="InterPro"/>
</dbReference>
<reference evidence="3 4" key="1">
    <citation type="submission" date="2016-05" db="EMBL/GenBank/DDBJ databases">
        <title>A degradative enzymes factory behind the ericoid mycorrhizal symbiosis.</title>
        <authorList>
            <consortium name="DOE Joint Genome Institute"/>
            <person name="Martino E."/>
            <person name="Morin E."/>
            <person name="Grelet G."/>
            <person name="Kuo A."/>
            <person name="Kohler A."/>
            <person name="Daghino S."/>
            <person name="Barry K."/>
            <person name="Choi C."/>
            <person name="Cichocki N."/>
            <person name="Clum A."/>
            <person name="Copeland A."/>
            <person name="Hainaut M."/>
            <person name="Haridas S."/>
            <person name="Labutti K."/>
            <person name="Lindquist E."/>
            <person name="Lipzen A."/>
            <person name="Khouja H.-R."/>
            <person name="Murat C."/>
            <person name="Ohm R."/>
            <person name="Olson A."/>
            <person name="Spatafora J."/>
            <person name="Veneault-Fourrey C."/>
            <person name="Henrissat B."/>
            <person name="Grigoriev I."/>
            <person name="Martin F."/>
            <person name="Perotto S."/>
        </authorList>
    </citation>
    <scope>NUCLEOTIDE SEQUENCE [LARGE SCALE GENOMIC DNA]</scope>
    <source>
        <strain evidence="3 4">UAMH 7357</strain>
    </source>
</reference>
<evidence type="ECO:0000313" key="4">
    <source>
        <dbReference type="Proteomes" id="UP000235672"/>
    </source>
</evidence>
<sequence>MFATARKAAKGLISIPPINHDDLLNLGSQSVPEKYSLVQLLETLAINDEKQSKEDKLANLLILTSCLSLSSRLARSSSDPEAIANLSLWISKAILPDGTFVLNKDGAQTLSSKQRGHALFLAKQTSSLGLRSLNLLQSLTSSSSSPIDNAILLSVLAFTNDNDRWTTAFACDQALIFLSHHESQMHSVYFLVTYLLQSIIRPLFSKSRPSTITSSGRKAMPSTAPPEHHDFTVEETSKPWKYEAPYSFAVLEFCVENASTDIMKEHWSLYIPPLLTLLDDTSTYARSRGLSIMSIFFPRLPPKVLIQSGLDSVFEEAITPSLMWLPNLTPLGESLEILPEAYRALGVLCDVRYPLPATSSSIPLPSNSKEILKMDEKEKEEEKKLKKERLKFLDRVMREGVFSAYMHSSQIPDIVEVLVEQISMLISKMGIHSVKHLKDILPILSTILTDPFATAHEKLLLEAMKAVQVVVLNGWPRMSEERHRNELIKALVVCWKTVTEALTEKKDDEGRKKMEELKGEIGVAGRLLVKAVESEIDIKKEMAPLMSVDGEMIEEVFGITARASESKE</sequence>
<dbReference type="InterPro" id="IPR016024">
    <property type="entry name" value="ARM-type_fold"/>
</dbReference>
<organism evidence="3 4">
    <name type="scientific">Hyaloscypha hepaticicola</name>
    <dbReference type="NCBI Taxonomy" id="2082293"/>
    <lineage>
        <taxon>Eukaryota</taxon>
        <taxon>Fungi</taxon>
        <taxon>Dikarya</taxon>
        <taxon>Ascomycota</taxon>
        <taxon>Pezizomycotina</taxon>
        <taxon>Leotiomycetes</taxon>
        <taxon>Helotiales</taxon>
        <taxon>Hyaloscyphaceae</taxon>
        <taxon>Hyaloscypha</taxon>
    </lineage>
</organism>
<evidence type="ECO:0000256" key="1">
    <source>
        <dbReference type="ARBA" id="ARBA00034736"/>
    </source>
</evidence>
<dbReference type="InterPro" id="IPR018870">
    <property type="entry name" value="Tti2"/>
</dbReference>
<dbReference type="AlphaFoldDB" id="A0A2J6PQ39"/>
<dbReference type="PANTHER" id="PTHR32226:SF2">
    <property type="entry name" value="TELO2-INTERACTING PROTEIN 2"/>
    <property type="match status" value="1"/>
</dbReference>
<dbReference type="GO" id="GO:0005829">
    <property type="term" value="C:cytosol"/>
    <property type="evidence" value="ECO:0007669"/>
    <property type="project" value="TreeGrafter"/>
</dbReference>
<dbReference type="PANTHER" id="PTHR32226">
    <property type="entry name" value="TELO2-INTERACTING PROTEIN 2"/>
    <property type="match status" value="1"/>
</dbReference>